<accession>A0A9N9PWM5</accession>
<dbReference type="AlphaFoldDB" id="A0A9N9PWM5"/>
<keyword evidence="3" id="KW-1185">Reference proteome</keyword>
<evidence type="ECO:0000256" key="1">
    <source>
        <dbReference type="SAM" id="MobiDB-lite"/>
    </source>
</evidence>
<feature type="compositionally biased region" description="Pro residues" evidence="1">
    <location>
        <begin position="58"/>
        <end position="68"/>
    </location>
</feature>
<comment type="caution">
    <text evidence="2">The sequence shown here is derived from an EMBL/GenBank/DDBJ whole genome shotgun (WGS) entry which is preliminary data.</text>
</comment>
<feature type="region of interest" description="Disordered" evidence="1">
    <location>
        <begin position="58"/>
        <end position="97"/>
    </location>
</feature>
<organism evidence="2 3">
    <name type="scientific">Hymenoscyphus fraxineus</name>
    <dbReference type="NCBI Taxonomy" id="746836"/>
    <lineage>
        <taxon>Eukaryota</taxon>
        <taxon>Fungi</taxon>
        <taxon>Dikarya</taxon>
        <taxon>Ascomycota</taxon>
        <taxon>Pezizomycotina</taxon>
        <taxon>Leotiomycetes</taxon>
        <taxon>Helotiales</taxon>
        <taxon>Helotiaceae</taxon>
        <taxon>Hymenoscyphus</taxon>
    </lineage>
</organism>
<evidence type="ECO:0000313" key="2">
    <source>
        <dbReference type="EMBL" id="CAG8957953.1"/>
    </source>
</evidence>
<proteinExistence type="predicted"/>
<name>A0A9N9PWM5_9HELO</name>
<sequence>MPPYNIPIPSIEVVKEEEQFDNLYSPASTSMSIISWLENVKKESSESSKYLLYSSTPPYSPNYLPSPTPSSASAKKESESPDIKSSPSPTPLTTPHNLTLPLPIPSYLEPQITVAPPHFFYRDPATRLPLLPMLVEPKITIGPANPFQRSAAARPRPQVVTARGAGIRRYPGRVMYRQHQPQHPVQQVAHEWRFTRLRDDGRPFRVQKREALVIIELDTAYPYDQPSDCEESVQL</sequence>
<dbReference type="EMBL" id="CAJVRL010000081">
    <property type="protein sequence ID" value="CAG8957953.1"/>
    <property type="molecule type" value="Genomic_DNA"/>
</dbReference>
<gene>
    <name evidence="2" type="ORF">HYFRA_00000296</name>
</gene>
<evidence type="ECO:0000313" key="3">
    <source>
        <dbReference type="Proteomes" id="UP000696280"/>
    </source>
</evidence>
<dbReference type="OrthoDB" id="10439458at2759"/>
<dbReference type="Proteomes" id="UP000696280">
    <property type="component" value="Unassembled WGS sequence"/>
</dbReference>
<reference evidence="2" key="1">
    <citation type="submission" date="2021-07" db="EMBL/GenBank/DDBJ databases">
        <authorList>
            <person name="Durling M."/>
        </authorList>
    </citation>
    <scope>NUCLEOTIDE SEQUENCE</scope>
</reference>
<protein>
    <submittedName>
        <fullName evidence="2">Uncharacterized protein</fullName>
    </submittedName>
</protein>
<feature type="compositionally biased region" description="Low complexity" evidence="1">
    <location>
        <begin position="85"/>
        <end position="97"/>
    </location>
</feature>